<evidence type="ECO:0000313" key="3">
    <source>
        <dbReference type="Proteomes" id="UP000663814"/>
    </source>
</evidence>
<feature type="signal peptide" evidence="1">
    <location>
        <begin position="1"/>
        <end position="19"/>
    </location>
</feature>
<protein>
    <submittedName>
        <fullName evidence="2">SEL1-like repeat protein</fullName>
    </submittedName>
</protein>
<evidence type="ECO:0000256" key="1">
    <source>
        <dbReference type="SAM" id="SignalP"/>
    </source>
</evidence>
<dbReference type="InterPro" id="IPR050767">
    <property type="entry name" value="Sel1_AlgK"/>
</dbReference>
<dbReference type="EMBL" id="JAERPS020000005">
    <property type="protein sequence ID" value="MBZ9612623.1"/>
    <property type="molecule type" value="Genomic_DNA"/>
</dbReference>
<dbReference type="InterPro" id="IPR011990">
    <property type="entry name" value="TPR-like_helical_dom_sf"/>
</dbReference>
<accession>A0ABS7XAN5</accession>
<dbReference type="SMART" id="SM00671">
    <property type="entry name" value="SEL1"/>
    <property type="match status" value="4"/>
</dbReference>
<evidence type="ECO:0000313" key="2">
    <source>
        <dbReference type="EMBL" id="MBZ9612623.1"/>
    </source>
</evidence>
<dbReference type="Proteomes" id="UP000663814">
    <property type="component" value="Unassembled WGS sequence"/>
</dbReference>
<feature type="chain" id="PRO_5046740164" evidence="1">
    <location>
        <begin position="20"/>
        <end position="233"/>
    </location>
</feature>
<keyword evidence="3" id="KW-1185">Reference proteome</keyword>
<dbReference type="SUPFAM" id="SSF81901">
    <property type="entry name" value="HCP-like"/>
    <property type="match status" value="1"/>
</dbReference>
<sequence>MIKSVFLILGLFIANLAVAESGEKLSAAQQAFYSGDYITAKSGFSQVAAQGSAEAEYFLGLIAKNDADTVDYQAAKSHFTNAARLNHSQAMWELGVLYENGEGVEQNQFTALDWFRKSELAAGTVAPDSFYITDHSGELSEVSAPQYLQHLIQQAQSGRADAKFALAKTYDSGLVTAANLPQAFNYYLSAAKDGHVKSAQLVSYFYCRGIGVPRNPEQANAWIKASGYSTSCD</sequence>
<dbReference type="PANTHER" id="PTHR11102">
    <property type="entry name" value="SEL-1-LIKE PROTEIN"/>
    <property type="match status" value="1"/>
</dbReference>
<reference evidence="2 3" key="1">
    <citation type="submission" date="2021-08" db="EMBL/GenBank/DDBJ databases">
        <title>Rheinheimera aquimaris sp. nov., isolated from seawater of the East Sea in Korea.</title>
        <authorList>
            <person name="Kim K.H."/>
            <person name="Wenting R."/>
            <person name="Kim K.R."/>
            <person name="Jeon C.O."/>
        </authorList>
    </citation>
    <scope>NUCLEOTIDE SEQUENCE [LARGE SCALE GENOMIC DNA]</scope>
    <source>
        <strain evidence="2 3">MA-13</strain>
    </source>
</reference>
<dbReference type="RefSeq" id="WP_205312613.1">
    <property type="nucleotide sequence ID" value="NZ_JAERPS020000005.1"/>
</dbReference>
<gene>
    <name evidence="2" type="ORF">I4W93_013550</name>
</gene>
<organism evidence="2 3">
    <name type="scientific">Rheinheimera maricola</name>
    <dbReference type="NCBI Taxonomy" id="2793282"/>
    <lineage>
        <taxon>Bacteria</taxon>
        <taxon>Pseudomonadati</taxon>
        <taxon>Pseudomonadota</taxon>
        <taxon>Gammaproteobacteria</taxon>
        <taxon>Chromatiales</taxon>
        <taxon>Chromatiaceae</taxon>
        <taxon>Rheinheimera</taxon>
    </lineage>
</organism>
<dbReference type="PANTHER" id="PTHR11102:SF160">
    <property type="entry name" value="ERAD-ASSOCIATED E3 UBIQUITIN-PROTEIN LIGASE COMPONENT HRD3"/>
    <property type="match status" value="1"/>
</dbReference>
<proteinExistence type="predicted"/>
<dbReference type="Gene3D" id="1.25.40.10">
    <property type="entry name" value="Tetratricopeptide repeat domain"/>
    <property type="match status" value="2"/>
</dbReference>
<dbReference type="InterPro" id="IPR006597">
    <property type="entry name" value="Sel1-like"/>
</dbReference>
<dbReference type="Pfam" id="PF08238">
    <property type="entry name" value="Sel1"/>
    <property type="match status" value="4"/>
</dbReference>
<keyword evidence="1" id="KW-0732">Signal</keyword>
<name>A0ABS7XAN5_9GAMM</name>
<comment type="caution">
    <text evidence="2">The sequence shown here is derived from an EMBL/GenBank/DDBJ whole genome shotgun (WGS) entry which is preliminary data.</text>
</comment>